<dbReference type="PANTHER" id="PTHR36522:SF1">
    <property type="entry name" value="AT HOOK-CONTAINING PROTEIN ATTF-4"/>
    <property type="match status" value="1"/>
</dbReference>
<accession>A0AA39GVL7</accession>
<proteinExistence type="predicted"/>
<feature type="compositionally biased region" description="Low complexity" evidence="1">
    <location>
        <begin position="252"/>
        <end position="265"/>
    </location>
</feature>
<feature type="region of interest" description="Disordered" evidence="1">
    <location>
        <begin position="50"/>
        <end position="85"/>
    </location>
</feature>
<dbReference type="PANTHER" id="PTHR36522">
    <property type="entry name" value="AT HOOK-CONTAINING PROTEIN ATTF-4"/>
    <property type="match status" value="1"/>
</dbReference>
<gene>
    <name evidence="2" type="ORF">QR680_000269</name>
</gene>
<protein>
    <submittedName>
        <fullName evidence="2">Uncharacterized protein</fullName>
    </submittedName>
</protein>
<feature type="region of interest" description="Disordered" evidence="1">
    <location>
        <begin position="189"/>
        <end position="208"/>
    </location>
</feature>
<feature type="compositionally biased region" description="Polar residues" evidence="1">
    <location>
        <begin position="192"/>
        <end position="206"/>
    </location>
</feature>
<feature type="compositionally biased region" description="Basic and acidic residues" evidence="1">
    <location>
        <begin position="67"/>
        <end position="78"/>
    </location>
</feature>
<dbReference type="Proteomes" id="UP001175271">
    <property type="component" value="Unassembled WGS sequence"/>
</dbReference>
<feature type="region of interest" description="Disordered" evidence="1">
    <location>
        <begin position="155"/>
        <end position="179"/>
    </location>
</feature>
<reference evidence="2" key="1">
    <citation type="submission" date="2023-06" db="EMBL/GenBank/DDBJ databases">
        <title>Genomic analysis of the entomopathogenic nematode Steinernema hermaphroditum.</title>
        <authorList>
            <person name="Schwarz E.M."/>
            <person name="Heppert J.K."/>
            <person name="Baniya A."/>
            <person name="Schwartz H.T."/>
            <person name="Tan C.-H."/>
            <person name="Antoshechkin I."/>
            <person name="Sternberg P.W."/>
            <person name="Goodrich-Blair H."/>
            <person name="Dillman A.R."/>
        </authorList>
    </citation>
    <scope>NUCLEOTIDE SEQUENCE</scope>
    <source>
        <strain evidence="2">PS9179</strain>
        <tissue evidence="2">Whole animal</tissue>
    </source>
</reference>
<sequence>MGPLIDLLEVAKSLTGARRRDSDLEDETEVEIPTDILPVQQESRAVQNHDRHPQPIETQNQEPQLIENHDRMNGDSKPTENGYVTNGSDVIVLENGEIVLRNQCTAPAAKKARLNNNQIDVEKYESINNYLTALSHQMNLIMKKLDLKPCACSDCRDSGKRQTSNPRKRSVPTHLPQAGITISMVPGAASQVAGSTRPSSAGSTDSVDVLKIIQDQRADYEKSVEKQMSRSSDGSAPTTSFTSPSVPRVNFTSTPSATATTAQTPNADVITPDFLHTLQQQTHCATVRGRGRGRPMLIGDELHNALVDYLVNYEILHNARLYPSQAIKMATEFIKEKQPGLLADEGGSIVLKMTWAMKLVTHVRARKQKLTDIVNRTMEDISGSVMPADCVDGTNGNATENNDPCNIAMESGPEISKPSLDVNPADMNYAQLMAFLQQTKSQ</sequence>
<dbReference type="AlphaFoldDB" id="A0AA39GVL7"/>
<comment type="caution">
    <text evidence="2">The sequence shown here is derived from an EMBL/GenBank/DDBJ whole genome shotgun (WGS) entry which is preliminary data.</text>
</comment>
<name>A0AA39GVL7_9BILA</name>
<evidence type="ECO:0000313" key="3">
    <source>
        <dbReference type="Proteomes" id="UP001175271"/>
    </source>
</evidence>
<keyword evidence="3" id="KW-1185">Reference proteome</keyword>
<evidence type="ECO:0000313" key="2">
    <source>
        <dbReference type="EMBL" id="KAK0393553.1"/>
    </source>
</evidence>
<organism evidence="2 3">
    <name type="scientific">Steinernema hermaphroditum</name>
    <dbReference type="NCBI Taxonomy" id="289476"/>
    <lineage>
        <taxon>Eukaryota</taxon>
        <taxon>Metazoa</taxon>
        <taxon>Ecdysozoa</taxon>
        <taxon>Nematoda</taxon>
        <taxon>Chromadorea</taxon>
        <taxon>Rhabditida</taxon>
        <taxon>Tylenchina</taxon>
        <taxon>Panagrolaimomorpha</taxon>
        <taxon>Strongyloidoidea</taxon>
        <taxon>Steinernematidae</taxon>
        <taxon>Steinernema</taxon>
    </lineage>
</organism>
<dbReference type="InterPro" id="IPR038839">
    <property type="entry name" value="Attf-4-like"/>
</dbReference>
<feature type="region of interest" description="Disordered" evidence="1">
    <location>
        <begin position="220"/>
        <end position="265"/>
    </location>
</feature>
<feature type="compositionally biased region" description="Polar residues" evidence="1">
    <location>
        <begin position="229"/>
        <end position="245"/>
    </location>
</feature>
<dbReference type="EMBL" id="JAUCMV010000005">
    <property type="protein sequence ID" value="KAK0393553.1"/>
    <property type="molecule type" value="Genomic_DNA"/>
</dbReference>
<evidence type="ECO:0000256" key="1">
    <source>
        <dbReference type="SAM" id="MobiDB-lite"/>
    </source>
</evidence>